<evidence type="ECO:0000256" key="2">
    <source>
        <dbReference type="ARBA" id="ARBA00022603"/>
    </source>
</evidence>
<evidence type="ECO:0000256" key="1">
    <source>
        <dbReference type="ARBA" id="ARBA00022490"/>
    </source>
</evidence>
<dbReference type="Gene3D" id="3.40.50.150">
    <property type="entry name" value="Vaccinia Virus protein VP39"/>
    <property type="match status" value="1"/>
</dbReference>
<evidence type="ECO:0000256" key="8">
    <source>
        <dbReference type="ARBA" id="ARBA00023002"/>
    </source>
</evidence>
<keyword evidence="1" id="KW-0963">Cytoplasm</keyword>
<dbReference type="GO" id="GO:0032259">
    <property type="term" value="P:methylation"/>
    <property type="evidence" value="ECO:0007669"/>
    <property type="project" value="UniProtKB-KW"/>
</dbReference>
<dbReference type="SUPFAM" id="SSF51971">
    <property type="entry name" value="Nucleotide-binding domain"/>
    <property type="match status" value="1"/>
</dbReference>
<evidence type="ECO:0000313" key="12">
    <source>
        <dbReference type="EMBL" id="MBE7939369.1"/>
    </source>
</evidence>
<sequence length="627" mass="65316">MAEMPPAGAGPRGPRPGDTQGAAAHTPDPGPPLFLAGCGLPGAWAGQERWRILQTHFGLGHAFLASWQAWRSDPRRPRMLHYVAVDAAPMPAEALLRGAAPWAALEPLAQALAARWRGLLPGTHRLAFEEGRLLLTLHVGEPLRVLREERCVADSIFLDMPGHGHAASGPDAAPPETPAPAAPQGPQAQAGDLARAAARHARDGTRLATTSADPACRKALAESGFVLQAPPVADGGTANLQGRFAPAWRVAAAAPGAQPGEALVIGAGLAGAAVAGALARRGWRVRVLDAAPQPASGASSLPVGLFTPHQSPDDGPLSRLTRCGLRMTWEALQALPRGRDWDDTGLLERDGRLPREGPATAWEDWCRPALPQERAAAGLPEGSPATWHAIAGWARPGALVAHWLSRPGVQFEGSQQVAALRREGSTWQVLDAQGRLLAGAGLVVVAAALESGRLLAGLPLQPVRGQVSWGPRAALPPGAQLPPGPVNGNGHLVPRAPSPEGEAWYCGATFGRAERSLDVRPGDHAANLQRLQALLPQAAATLAPQFEAGAVRAWTGVRCASRDRRPLVGEVQPGLWTSCAMGSRGLSFALLCAELMAARLHAEPLPLPARLAAALELGRLSPAPAGT</sequence>
<evidence type="ECO:0000256" key="4">
    <source>
        <dbReference type="ARBA" id="ARBA00022679"/>
    </source>
</evidence>
<name>A0ABR9SAI6_9BURK</name>
<evidence type="ECO:0000256" key="6">
    <source>
        <dbReference type="ARBA" id="ARBA00022694"/>
    </source>
</evidence>
<dbReference type="NCBIfam" id="TIGR03197">
    <property type="entry name" value="MnmC_Cterm"/>
    <property type="match status" value="1"/>
</dbReference>
<organism evidence="12 13">
    <name type="scientific">Ramlibacter aquaticus</name>
    <dbReference type="NCBI Taxonomy" id="2780094"/>
    <lineage>
        <taxon>Bacteria</taxon>
        <taxon>Pseudomonadati</taxon>
        <taxon>Pseudomonadota</taxon>
        <taxon>Betaproteobacteria</taxon>
        <taxon>Burkholderiales</taxon>
        <taxon>Comamonadaceae</taxon>
        <taxon>Ramlibacter</taxon>
    </lineage>
</organism>
<dbReference type="Gene3D" id="3.50.50.60">
    <property type="entry name" value="FAD/NAD(P)-binding domain"/>
    <property type="match status" value="1"/>
</dbReference>
<keyword evidence="9" id="KW-0511">Multifunctional enzyme</keyword>
<feature type="region of interest" description="Disordered" evidence="10">
    <location>
        <begin position="163"/>
        <end position="211"/>
    </location>
</feature>
<keyword evidence="7" id="KW-0274">FAD</keyword>
<dbReference type="InterPro" id="IPR017610">
    <property type="entry name" value="tRNA_S-uridine_synth_MnmC_C"/>
</dbReference>
<evidence type="ECO:0000259" key="11">
    <source>
        <dbReference type="Pfam" id="PF01266"/>
    </source>
</evidence>
<feature type="domain" description="FAD dependent oxidoreductase" evidence="11">
    <location>
        <begin position="262"/>
        <end position="599"/>
    </location>
</feature>
<evidence type="ECO:0000256" key="7">
    <source>
        <dbReference type="ARBA" id="ARBA00022827"/>
    </source>
</evidence>
<evidence type="ECO:0000256" key="5">
    <source>
        <dbReference type="ARBA" id="ARBA00022691"/>
    </source>
</evidence>
<keyword evidence="3" id="KW-0285">Flavoprotein</keyword>
<evidence type="ECO:0000313" key="13">
    <source>
        <dbReference type="Proteomes" id="UP000715965"/>
    </source>
</evidence>
<dbReference type="PANTHER" id="PTHR13847">
    <property type="entry name" value="SARCOSINE DEHYDROGENASE-RELATED"/>
    <property type="match status" value="1"/>
</dbReference>
<feature type="compositionally biased region" description="Pro residues" evidence="10">
    <location>
        <begin position="172"/>
        <end position="183"/>
    </location>
</feature>
<keyword evidence="4 12" id="KW-0808">Transferase</keyword>
<dbReference type="Proteomes" id="UP000715965">
    <property type="component" value="Unassembled WGS sequence"/>
</dbReference>
<feature type="region of interest" description="Disordered" evidence="10">
    <location>
        <begin position="1"/>
        <end position="30"/>
    </location>
</feature>
<keyword evidence="13" id="KW-1185">Reference proteome</keyword>
<dbReference type="Gene3D" id="3.30.9.10">
    <property type="entry name" value="D-Amino Acid Oxidase, subunit A, domain 2"/>
    <property type="match status" value="1"/>
</dbReference>
<accession>A0ABR9SAI6</accession>
<feature type="compositionally biased region" description="Low complexity" evidence="10">
    <location>
        <begin position="184"/>
        <end position="196"/>
    </location>
</feature>
<dbReference type="InterPro" id="IPR006076">
    <property type="entry name" value="FAD-dep_OxRdtase"/>
</dbReference>
<keyword evidence="5" id="KW-0949">S-adenosyl-L-methionine</keyword>
<feature type="region of interest" description="Disordered" evidence="10">
    <location>
        <begin position="298"/>
        <end position="318"/>
    </location>
</feature>
<evidence type="ECO:0000256" key="10">
    <source>
        <dbReference type="SAM" id="MobiDB-lite"/>
    </source>
</evidence>
<dbReference type="InterPro" id="IPR036188">
    <property type="entry name" value="FAD/NAD-bd_sf"/>
</dbReference>
<proteinExistence type="predicted"/>
<protein>
    <submittedName>
        <fullName evidence="12">FAD-dependent 5-carboxymethylaminomethyl-2-thiouridine(34) oxidoreductase MnmC</fullName>
        <ecNumber evidence="12">2.1.1.61</ecNumber>
    </submittedName>
</protein>
<gene>
    <name evidence="12" type="primary">mnmC</name>
    <name evidence="12" type="ORF">IM725_02145</name>
</gene>
<dbReference type="EMBL" id="JADDOJ010000004">
    <property type="protein sequence ID" value="MBE7939369.1"/>
    <property type="molecule type" value="Genomic_DNA"/>
</dbReference>
<keyword evidence="2 12" id="KW-0489">Methyltransferase</keyword>
<dbReference type="PANTHER" id="PTHR13847:SF283">
    <property type="entry name" value="TRNA 5-METHYLAMINOMETHYL-2-THIOURIDINE BIOSYNTHESIS BIFUNCTIONAL PROTEIN MNMC"/>
    <property type="match status" value="1"/>
</dbReference>
<keyword evidence="6" id="KW-0819">tRNA processing</keyword>
<reference evidence="12 13" key="1">
    <citation type="submission" date="2020-10" db="EMBL/GenBank/DDBJ databases">
        <title>Draft genome of Ramlibacter aquaticus LMG 30558.</title>
        <authorList>
            <person name="Props R."/>
        </authorList>
    </citation>
    <scope>NUCLEOTIDE SEQUENCE [LARGE SCALE GENOMIC DNA]</scope>
    <source>
        <strain evidence="12 13">LMG 30558</strain>
    </source>
</reference>
<evidence type="ECO:0000256" key="9">
    <source>
        <dbReference type="ARBA" id="ARBA00023268"/>
    </source>
</evidence>
<dbReference type="GO" id="GO:0004808">
    <property type="term" value="F:tRNA (5-methylaminomethyl-2-thiouridylate)(34)-methyltransferase activity"/>
    <property type="evidence" value="ECO:0007669"/>
    <property type="project" value="UniProtKB-EC"/>
</dbReference>
<dbReference type="InterPro" id="IPR029063">
    <property type="entry name" value="SAM-dependent_MTases_sf"/>
</dbReference>
<dbReference type="EC" id="2.1.1.61" evidence="12"/>
<evidence type="ECO:0000256" key="3">
    <source>
        <dbReference type="ARBA" id="ARBA00022630"/>
    </source>
</evidence>
<keyword evidence="8" id="KW-0560">Oxidoreductase</keyword>
<dbReference type="Pfam" id="PF01266">
    <property type="entry name" value="DAO"/>
    <property type="match status" value="1"/>
</dbReference>
<comment type="caution">
    <text evidence="12">The sequence shown here is derived from an EMBL/GenBank/DDBJ whole genome shotgun (WGS) entry which is preliminary data.</text>
</comment>